<keyword evidence="2" id="KW-0472">Membrane</keyword>
<name>A0A1H9F5F0_9BACT</name>
<gene>
    <name evidence="3" type="ORF">SAMN05444359_10893</name>
</gene>
<sequence length="267" mass="28781">MSNPNRQDRQRWIRGEESPDMDDFGRSADRGRKELSADVEAAELMKELDLAFAAKFGDLDKKEGSSTSSVGGATAGAEKDPKSHEGATVRRLSRLYAIAAAILLLIAAGSWWLTHQPAMDYEALYAEAFTPYANELDSRTMGGEDSPASLDEKLAAASLAYDRRDYAAAATAFADYLASAPAAAPASARLYYGISLLGANKAGEAIPVFDELANNNASYRDTARWYQALALLRSQQPDAARQILTDISSSPSSPFAQRANTLLKAMQ</sequence>
<dbReference type="Proteomes" id="UP000199021">
    <property type="component" value="Unassembled WGS sequence"/>
</dbReference>
<evidence type="ECO:0000256" key="1">
    <source>
        <dbReference type="SAM" id="MobiDB-lite"/>
    </source>
</evidence>
<evidence type="ECO:0000313" key="3">
    <source>
        <dbReference type="EMBL" id="SEQ33151.1"/>
    </source>
</evidence>
<accession>A0A1H9F5F0</accession>
<feature type="transmembrane region" description="Helical" evidence="2">
    <location>
        <begin position="95"/>
        <end position="113"/>
    </location>
</feature>
<proteinExistence type="predicted"/>
<keyword evidence="2" id="KW-0812">Transmembrane</keyword>
<evidence type="ECO:0008006" key="5">
    <source>
        <dbReference type="Google" id="ProtNLM"/>
    </source>
</evidence>
<keyword evidence="4" id="KW-1185">Reference proteome</keyword>
<dbReference type="RefSeq" id="WP_090167499.1">
    <property type="nucleotide sequence ID" value="NZ_FOFB01000008.1"/>
</dbReference>
<dbReference type="OrthoDB" id="1493967at2"/>
<feature type="region of interest" description="Disordered" evidence="1">
    <location>
        <begin position="61"/>
        <end position="85"/>
    </location>
</feature>
<evidence type="ECO:0000256" key="2">
    <source>
        <dbReference type="SAM" id="Phobius"/>
    </source>
</evidence>
<dbReference type="SUPFAM" id="SSF48452">
    <property type="entry name" value="TPR-like"/>
    <property type="match status" value="1"/>
</dbReference>
<protein>
    <recommendedName>
        <fullName evidence="5">Tetratricopeptide repeat-containing protein</fullName>
    </recommendedName>
</protein>
<dbReference type="InterPro" id="IPR011990">
    <property type="entry name" value="TPR-like_helical_dom_sf"/>
</dbReference>
<evidence type="ECO:0000313" key="4">
    <source>
        <dbReference type="Proteomes" id="UP000199021"/>
    </source>
</evidence>
<dbReference type="Gene3D" id="1.25.40.10">
    <property type="entry name" value="Tetratricopeptide repeat domain"/>
    <property type="match status" value="1"/>
</dbReference>
<organism evidence="3 4">
    <name type="scientific">Neolewinella agarilytica</name>
    <dbReference type="NCBI Taxonomy" id="478744"/>
    <lineage>
        <taxon>Bacteria</taxon>
        <taxon>Pseudomonadati</taxon>
        <taxon>Bacteroidota</taxon>
        <taxon>Saprospiria</taxon>
        <taxon>Saprospirales</taxon>
        <taxon>Lewinellaceae</taxon>
        <taxon>Neolewinella</taxon>
    </lineage>
</organism>
<dbReference type="EMBL" id="FOFB01000008">
    <property type="protein sequence ID" value="SEQ33151.1"/>
    <property type="molecule type" value="Genomic_DNA"/>
</dbReference>
<dbReference type="InParanoid" id="A0A1H9F5F0"/>
<dbReference type="AlphaFoldDB" id="A0A1H9F5F0"/>
<keyword evidence="2" id="KW-1133">Transmembrane helix</keyword>
<reference evidence="4" key="1">
    <citation type="submission" date="2016-10" db="EMBL/GenBank/DDBJ databases">
        <authorList>
            <person name="Varghese N."/>
            <person name="Submissions S."/>
        </authorList>
    </citation>
    <scope>NUCLEOTIDE SEQUENCE [LARGE SCALE GENOMIC DNA]</scope>
    <source>
        <strain evidence="4">DSM 24740</strain>
    </source>
</reference>
<dbReference type="STRING" id="478744.SAMN05444359_10893"/>
<feature type="compositionally biased region" description="Low complexity" evidence="1">
    <location>
        <begin position="65"/>
        <end position="76"/>
    </location>
</feature>
<feature type="region of interest" description="Disordered" evidence="1">
    <location>
        <begin position="1"/>
        <end position="30"/>
    </location>
</feature>